<keyword evidence="12" id="KW-1185">Reference proteome</keyword>
<organism evidence="11 12">
    <name type="scientific">Sulfurovum indicum</name>
    <dbReference type="NCBI Taxonomy" id="2779528"/>
    <lineage>
        <taxon>Bacteria</taxon>
        <taxon>Pseudomonadati</taxon>
        <taxon>Campylobacterota</taxon>
        <taxon>Epsilonproteobacteria</taxon>
        <taxon>Campylobacterales</taxon>
        <taxon>Sulfurovaceae</taxon>
        <taxon>Sulfurovum</taxon>
    </lineage>
</organism>
<dbReference type="Proteomes" id="UP000595074">
    <property type="component" value="Chromosome"/>
</dbReference>
<feature type="domain" description="Aminoacyl-tRNA synthetase class I anticodon-binding" evidence="10">
    <location>
        <begin position="327"/>
        <end position="423"/>
    </location>
</feature>
<comment type="catalytic activity">
    <reaction evidence="8">
        <text>tRNA(Glu) + L-glutamate + ATP = L-glutamyl-tRNA(Glu) + AMP + diphosphate</text>
        <dbReference type="Rhea" id="RHEA:23540"/>
        <dbReference type="Rhea" id="RHEA-COMP:9663"/>
        <dbReference type="Rhea" id="RHEA-COMP:9680"/>
        <dbReference type="ChEBI" id="CHEBI:29985"/>
        <dbReference type="ChEBI" id="CHEBI:30616"/>
        <dbReference type="ChEBI" id="CHEBI:33019"/>
        <dbReference type="ChEBI" id="CHEBI:78442"/>
        <dbReference type="ChEBI" id="CHEBI:78520"/>
        <dbReference type="ChEBI" id="CHEBI:456215"/>
        <dbReference type="EC" id="6.1.1.17"/>
    </reaction>
</comment>
<dbReference type="SUPFAM" id="SSF48163">
    <property type="entry name" value="An anticodon-binding domain of class I aminoacyl-tRNA synthetases"/>
    <property type="match status" value="1"/>
</dbReference>
<comment type="function">
    <text evidence="8">Catalyzes the attachment of glutamate to tRNA(Glu) in a two-step reaction: glutamate is first activated by ATP to form Glu-AMP and then transferred to the acceptor end of tRNA(Glu).</text>
</comment>
<dbReference type="InterPro" id="IPR020751">
    <property type="entry name" value="aa-tRNA-synth_I_codon-bd_sub2"/>
</dbReference>
<keyword evidence="4 8" id="KW-0547">Nucleotide-binding</keyword>
<evidence type="ECO:0000256" key="6">
    <source>
        <dbReference type="ARBA" id="ARBA00022917"/>
    </source>
</evidence>
<dbReference type="InterPro" id="IPR020058">
    <property type="entry name" value="Glu/Gln-tRNA-synth_Ib_cat-dom"/>
</dbReference>
<feature type="short sequence motif" description="'HIGH' region" evidence="8">
    <location>
        <begin position="6"/>
        <end position="16"/>
    </location>
</feature>
<dbReference type="InterPro" id="IPR014729">
    <property type="entry name" value="Rossmann-like_a/b/a_fold"/>
</dbReference>
<dbReference type="GO" id="GO:0000049">
    <property type="term" value="F:tRNA binding"/>
    <property type="evidence" value="ECO:0007669"/>
    <property type="project" value="InterPro"/>
</dbReference>
<evidence type="ECO:0000256" key="5">
    <source>
        <dbReference type="ARBA" id="ARBA00022840"/>
    </source>
</evidence>
<dbReference type="SUPFAM" id="SSF52374">
    <property type="entry name" value="Nucleotidylyl transferase"/>
    <property type="match status" value="1"/>
</dbReference>
<keyword evidence="3 8" id="KW-0436">Ligase</keyword>
<dbReference type="InterPro" id="IPR000924">
    <property type="entry name" value="Glu/Gln-tRNA-synth"/>
</dbReference>
<sequence length="436" mass="50090">MLRFAPSPTGDMHIGNLRVAILNYLVAKQRNEPFMVRIEDTDKERNIEGKDTEIMQILEKFSIVHDSVHHQSEHLHMHQTLAVRLLEEGKAFVCTCTPEQLEADREEAKAKRIAYRYSGRCFTVDKAEYAKLKESGEPFVIRIRRPEHDIINHDLIKGDIITAPNEVDSFVILRADGTPTYNFACACDDMLSGVDFIIRGEDHLSNTPKQIHIKEMLGYTEETTYAHLPIILNEHGKKMSKRDKASSVKWLFEQGFIPDAIMNYLLLLGNAKAPKEIFTLPEAIEWFKLENISRSAAKFDIDKLRFLNREHLKMMDDKKLSALFGFADADIGKLAKVYLEEASTINELEARIRPIFSPKNFDNEWGEQMRVMEKLIAQAPMIDTFDEFKSYIMKESGLKGKNFFKPLRLLLTGAEHGPELSDIYPYIKSYLLEVAS</sequence>
<dbReference type="Pfam" id="PF19269">
    <property type="entry name" value="Anticodon_2"/>
    <property type="match status" value="1"/>
</dbReference>
<dbReference type="InterPro" id="IPR001412">
    <property type="entry name" value="aa-tRNA-synth_I_CS"/>
</dbReference>
<dbReference type="Gene3D" id="1.10.10.350">
    <property type="match status" value="1"/>
</dbReference>
<dbReference type="EMBL" id="CP063164">
    <property type="protein sequence ID" value="QOR62912.1"/>
    <property type="molecule type" value="Genomic_DNA"/>
</dbReference>
<dbReference type="AlphaFoldDB" id="A0A7M1S719"/>
<dbReference type="HAMAP" id="MF_00022">
    <property type="entry name" value="Glu_tRNA_synth_type1"/>
    <property type="match status" value="1"/>
</dbReference>
<dbReference type="GO" id="GO:0006424">
    <property type="term" value="P:glutamyl-tRNA aminoacylation"/>
    <property type="evidence" value="ECO:0007669"/>
    <property type="project" value="UniProtKB-UniRule"/>
</dbReference>
<evidence type="ECO:0000256" key="7">
    <source>
        <dbReference type="ARBA" id="ARBA00023146"/>
    </source>
</evidence>
<keyword evidence="7 8" id="KW-0030">Aminoacyl-tRNA synthetase</keyword>
<dbReference type="PANTHER" id="PTHR43311:SF2">
    <property type="entry name" value="GLUTAMATE--TRNA LIGASE, MITOCHONDRIAL-RELATED"/>
    <property type="match status" value="1"/>
</dbReference>
<evidence type="ECO:0000259" key="10">
    <source>
        <dbReference type="Pfam" id="PF19269"/>
    </source>
</evidence>
<dbReference type="PANTHER" id="PTHR43311">
    <property type="entry name" value="GLUTAMATE--TRNA LIGASE"/>
    <property type="match status" value="1"/>
</dbReference>
<dbReference type="NCBIfam" id="TIGR00464">
    <property type="entry name" value="gltX_bact"/>
    <property type="match status" value="1"/>
</dbReference>
<evidence type="ECO:0000313" key="11">
    <source>
        <dbReference type="EMBL" id="QOR62912.1"/>
    </source>
</evidence>
<dbReference type="GO" id="GO:0005829">
    <property type="term" value="C:cytosol"/>
    <property type="evidence" value="ECO:0007669"/>
    <property type="project" value="TreeGrafter"/>
</dbReference>
<evidence type="ECO:0000259" key="9">
    <source>
        <dbReference type="Pfam" id="PF00749"/>
    </source>
</evidence>
<evidence type="ECO:0000313" key="12">
    <source>
        <dbReference type="Proteomes" id="UP000595074"/>
    </source>
</evidence>
<evidence type="ECO:0000256" key="1">
    <source>
        <dbReference type="ARBA" id="ARBA00007894"/>
    </source>
</evidence>
<comment type="subunit">
    <text evidence="8">Monomer.</text>
</comment>
<keyword evidence="2 8" id="KW-0963">Cytoplasm</keyword>
<comment type="caution">
    <text evidence="8">Lacks conserved residue(s) required for the propagation of feature annotation.</text>
</comment>
<dbReference type="KEGG" id="sinu:IMZ28_05465"/>
<dbReference type="EC" id="6.1.1.17" evidence="8"/>
<comment type="similarity">
    <text evidence="1 8">Belongs to the class-I aminoacyl-tRNA synthetase family. Glutamate--tRNA ligase type 1 subfamily.</text>
</comment>
<reference evidence="11 12" key="1">
    <citation type="submission" date="2020-10" db="EMBL/GenBank/DDBJ databases">
        <title>The genome of sulfurovum sp.</title>
        <authorList>
            <person name="Xie S."/>
            <person name="Shao Z."/>
            <person name="Jiang L."/>
        </authorList>
    </citation>
    <scope>NUCLEOTIDE SEQUENCE [LARGE SCALE GENOMIC DNA]</scope>
    <source>
        <strain evidence="11 12">ST-419</strain>
    </source>
</reference>
<name>A0A7M1S719_9BACT</name>
<accession>A0A7M1S719</accession>
<keyword evidence="5 8" id="KW-0067">ATP-binding</keyword>
<protein>
    <recommendedName>
        <fullName evidence="8">Glutamate--tRNA ligase</fullName>
        <ecNumber evidence="8">6.1.1.17</ecNumber>
    </recommendedName>
    <alternativeName>
        <fullName evidence="8">Glutamyl-tRNA synthetase</fullName>
        <shortName evidence="8">GluRS</shortName>
    </alternativeName>
</protein>
<keyword evidence="6 8" id="KW-0648">Protein biosynthesis</keyword>
<dbReference type="RefSeq" id="WP_197549729.1">
    <property type="nucleotide sequence ID" value="NZ_CP063164.1"/>
</dbReference>
<comment type="subcellular location">
    <subcellularLocation>
        <location evidence="8">Cytoplasm</location>
    </subcellularLocation>
</comment>
<feature type="binding site" evidence="8">
    <location>
        <position position="241"/>
    </location>
    <ligand>
        <name>ATP</name>
        <dbReference type="ChEBI" id="CHEBI:30616"/>
    </ligand>
</feature>
<dbReference type="PROSITE" id="PS00178">
    <property type="entry name" value="AA_TRNA_LIGASE_I"/>
    <property type="match status" value="1"/>
</dbReference>
<proteinExistence type="inferred from homology"/>
<dbReference type="PRINTS" id="PR00987">
    <property type="entry name" value="TRNASYNTHGLU"/>
</dbReference>
<dbReference type="Pfam" id="PF00749">
    <property type="entry name" value="tRNA-synt_1c"/>
    <property type="match status" value="1"/>
</dbReference>
<dbReference type="InterPro" id="IPR045462">
    <property type="entry name" value="aa-tRNA-synth_I_cd-bd"/>
</dbReference>
<gene>
    <name evidence="8" type="primary">gltX</name>
    <name evidence="11" type="ORF">IMZ28_05465</name>
</gene>
<dbReference type="Gene3D" id="3.40.50.620">
    <property type="entry name" value="HUPs"/>
    <property type="match status" value="1"/>
</dbReference>
<dbReference type="InterPro" id="IPR049940">
    <property type="entry name" value="GluQ/Sye"/>
</dbReference>
<evidence type="ECO:0000256" key="2">
    <source>
        <dbReference type="ARBA" id="ARBA00022490"/>
    </source>
</evidence>
<dbReference type="InterPro" id="IPR008925">
    <property type="entry name" value="aa_tRNA-synth_I_cd-bd_sf"/>
</dbReference>
<evidence type="ECO:0000256" key="3">
    <source>
        <dbReference type="ARBA" id="ARBA00022598"/>
    </source>
</evidence>
<feature type="short sequence motif" description="'KMSKS' region" evidence="8">
    <location>
        <begin position="238"/>
        <end position="242"/>
    </location>
</feature>
<dbReference type="GO" id="GO:0004818">
    <property type="term" value="F:glutamate-tRNA ligase activity"/>
    <property type="evidence" value="ECO:0007669"/>
    <property type="project" value="UniProtKB-UniRule"/>
</dbReference>
<evidence type="ECO:0000256" key="4">
    <source>
        <dbReference type="ARBA" id="ARBA00022741"/>
    </source>
</evidence>
<dbReference type="GO" id="GO:0005524">
    <property type="term" value="F:ATP binding"/>
    <property type="evidence" value="ECO:0007669"/>
    <property type="project" value="UniProtKB-UniRule"/>
</dbReference>
<feature type="domain" description="Glutamyl/glutaminyl-tRNA synthetase class Ib catalytic" evidence="9">
    <location>
        <begin position="3"/>
        <end position="305"/>
    </location>
</feature>
<dbReference type="InterPro" id="IPR004527">
    <property type="entry name" value="Glu-tRNA-ligase_bac/mito"/>
</dbReference>
<evidence type="ECO:0000256" key="8">
    <source>
        <dbReference type="HAMAP-Rule" id="MF_00022"/>
    </source>
</evidence>